<proteinExistence type="predicted"/>
<reference evidence="1 2" key="1">
    <citation type="journal article" date="2023" name="G3 (Bethesda)">
        <title>A chromosome-length genome assembly and annotation of blackberry (Rubus argutus, cv. 'Hillquist').</title>
        <authorList>
            <person name="Bruna T."/>
            <person name="Aryal R."/>
            <person name="Dudchenko O."/>
            <person name="Sargent D.J."/>
            <person name="Mead D."/>
            <person name="Buti M."/>
            <person name="Cavallini A."/>
            <person name="Hytonen T."/>
            <person name="Andres J."/>
            <person name="Pham M."/>
            <person name="Weisz D."/>
            <person name="Mascagni F."/>
            <person name="Usai G."/>
            <person name="Natali L."/>
            <person name="Bassil N."/>
            <person name="Fernandez G.E."/>
            <person name="Lomsadze A."/>
            <person name="Armour M."/>
            <person name="Olukolu B."/>
            <person name="Poorten T."/>
            <person name="Britton C."/>
            <person name="Davik J."/>
            <person name="Ashrafi H."/>
            <person name="Aiden E.L."/>
            <person name="Borodovsky M."/>
            <person name="Worthington M."/>
        </authorList>
    </citation>
    <scope>NUCLEOTIDE SEQUENCE [LARGE SCALE GENOMIC DNA]</scope>
    <source>
        <strain evidence="1">PI 553951</strain>
    </source>
</reference>
<evidence type="ECO:0000313" key="1">
    <source>
        <dbReference type="EMBL" id="KAK9922634.1"/>
    </source>
</evidence>
<gene>
    <name evidence="1" type="ORF">M0R45_031089</name>
</gene>
<dbReference type="Proteomes" id="UP001457282">
    <property type="component" value="Unassembled WGS sequence"/>
</dbReference>
<dbReference type="EMBL" id="JBEDUW010000006">
    <property type="protein sequence ID" value="KAK9922634.1"/>
    <property type="molecule type" value="Genomic_DNA"/>
</dbReference>
<sequence length="85" mass="9272">MDCWIRIDNIIIKFWWNAVYGYADFFPKGKIELNVKGDMGLTIGLAVAAVLYAGLKGGLAAMLDGYPLRGGVPLDARLLLEDEGP</sequence>
<name>A0AAW1WGH1_RUBAR</name>
<dbReference type="AlphaFoldDB" id="A0AAW1WGH1"/>
<keyword evidence="2" id="KW-1185">Reference proteome</keyword>
<protein>
    <submittedName>
        <fullName evidence="1">Uncharacterized protein</fullName>
    </submittedName>
</protein>
<evidence type="ECO:0000313" key="2">
    <source>
        <dbReference type="Proteomes" id="UP001457282"/>
    </source>
</evidence>
<comment type="caution">
    <text evidence="1">The sequence shown here is derived from an EMBL/GenBank/DDBJ whole genome shotgun (WGS) entry which is preliminary data.</text>
</comment>
<accession>A0AAW1WGH1</accession>
<organism evidence="1 2">
    <name type="scientific">Rubus argutus</name>
    <name type="common">Southern blackberry</name>
    <dbReference type="NCBI Taxonomy" id="59490"/>
    <lineage>
        <taxon>Eukaryota</taxon>
        <taxon>Viridiplantae</taxon>
        <taxon>Streptophyta</taxon>
        <taxon>Embryophyta</taxon>
        <taxon>Tracheophyta</taxon>
        <taxon>Spermatophyta</taxon>
        <taxon>Magnoliopsida</taxon>
        <taxon>eudicotyledons</taxon>
        <taxon>Gunneridae</taxon>
        <taxon>Pentapetalae</taxon>
        <taxon>rosids</taxon>
        <taxon>fabids</taxon>
        <taxon>Rosales</taxon>
        <taxon>Rosaceae</taxon>
        <taxon>Rosoideae</taxon>
        <taxon>Rosoideae incertae sedis</taxon>
        <taxon>Rubus</taxon>
    </lineage>
</organism>